<reference evidence="1 2" key="1">
    <citation type="submission" date="2020-08" db="EMBL/GenBank/DDBJ databases">
        <title>Sequencing the genomes of 1000 actinobacteria strains.</title>
        <authorList>
            <person name="Klenk H.-P."/>
        </authorList>
    </citation>
    <scope>NUCLEOTIDE SEQUENCE [LARGE SCALE GENOMIC DNA]</scope>
    <source>
        <strain evidence="1 2">DSM 45784</strain>
    </source>
</reference>
<gene>
    <name evidence="1" type="ORF">BJ982_003450</name>
</gene>
<dbReference type="RefSeq" id="WP_184881298.1">
    <property type="nucleotide sequence ID" value="NZ_BOOV01000007.1"/>
</dbReference>
<proteinExistence type="predicted"/>
<dbReference type="AlphaFoldDB" id="A0A7W7GCD9"/>
<keyword evidence="2" id="KW-1185">Reference proteome</keyword>
<evidence type="ECO:0000313" key="1">
    <source>
        <dbReference type="EMBL" id="MBB4701906.1"/>
    </source>
</evidence>
<organism evidence="1 2">
    <name type="scientific">Sphaerisporangium siamense</name>
    <dbReference type="NCBI Taxonomy" id="795645"/>
    <lineage>
        <taxon>Bacteria</taxon>
        <taxon>Bacillati</taxon>
        <taxon>Actinomycetota</taxon>
        <taxon>Actinomycetes</taxon>
        <taxon>Streptosporangiales</taxon>
        <taxon>Streptosporangiaceae</taxon>
        <taxon>Sphaerisporangium</taxon>
    </lineage>
</organism>
<name>A0A7W7GCD9_9ACTN</name>
<sequence length="169" mass="18164">MTAGLRPSPREVVSQVVAEVAPEEAAIVHAFDDVGHDEAVRRLKRSRARREPLGFGLGEVVALVTPVIWIVLDEVLNKSAESAVTATGGWLKPRLVAVFRRLTGRDPAPRADPVMPVMTAEQLRAVHDRIKELGAEAGLEAKQAEQVADGVVARLAIQAASGERPELES</sequence>
<evidence type="ECO:0000313" key="2">
    <source>
        <dbReference type="Proteomes" id="UP000542210"/>
    </source>
</evidence>
<accession>A0A7W7GCD9</accession>
<protein>
    <submittedName>
        <fullName evidence="1">Uncharacterized protein</fullName>
    </submittedName>
</protein>
<dbReference type="Proteomes" id="UP000542210">
    <property type="component" value="Unassembled WGS sequence"/>
</dbReference>
<comment type="caution">
    <text evidence="1">The sequence shown here is derived from an EMBL/GenBank/DDBJ whole genome shotgun (WGS) entry which is preliminary data.</text>
</comment>
<dbReference type="EMBL" id="JACHND010000001">
    <property type="protein sequence ID" value="MBB4701906.1"/>
    <property type="molecule type" value="Genomic_DNA"/>
</dbReference>